<dbReference type="PANTHER" id="PTHR15710">
    <property type="entry name" value="E3 UBIQUITIN-PROTEIN LIGASE PRAJA"/>
    <property type="match status" value="1"/>
</dbReference>
<feature type="compositionally biased region" description="Polar residues" evidence="5">
    <location>
        <begin position="98"/>
        <end position="113"/>
    </location>
</feature>
<dbReference type="EMBL" id="JAYKXP010000005">
    <property type="protein sequence ID" value="KAK7058501.1"/>
    <property type="molecule type" value="Genomic_DNA"/>
</dbReference>
<feature type="domain" description="RING-type" evidence="6">
    <location>
        <begin position="236"/>
        <end position="283"/>
    </location>
</feature>
<feature type="compositionally biased region" description="Pro residues" evidence="5">
    <location>
        <begin position="74"/>
        <end position="86"/>
    </location>
</feature>
<dbReference type="InterPro" id="IPR013083">
    <property type="entry name" value="Znf_RING/FYVE/PHD"/>
</dbReference>
<evidence type="ECO:0000256" key="4">
    <source>
        <dbReference type="PROSITE-ProRule" id="PRU00175"/>
    </source>
</evidence>
<dbReference type="SMART" id="SM00184">
    <property type="entry name" value="RING"/>
    <property type="match status" value="1"/>
</dbReference>
<name>A0AAW0E564_9AGAR</name>
<feature type="region of interest" description="Disordered" evidence="5">
    <location>
        <begin position="36"/>
        <end position="147"/>
    </location>
</feature>
<evidence type="ECO:0000256" key="5">
    <source>
        <dbReference type="SAM" id="MobiDB-lite"/>
    </source>
</evidence>
<feature type="region of interest" description="Disordered" evidence="5">
    <location>
        <begin position="290"/>
        <end position="402"/>
    </location>
</feature>
<evidence type="ECO:0000259" key="6">
    <source>
        <dbReference type="PROSITE" id="PS50089"/>
    </source>
</evidence>
<dbReference type="Pfam" id="PF13639">
    <property type="entry name" value="zf-RING_2"/>
    <property type="match status" value="1"/>
</dbReference>
<accession>A0AAW0E564</accession>
<sequence length="402" mass="43281">MASREPMWYCHQCNAEMRPLMVPDPVCASCRGSFVEKIDDPENDPREFHRGDGGDEFPPGADPVMMLLQGLMNRPPPGRPRSPPTPRSGSDSSPSSGITFQFHSNGSGGQRTFTLGGPRTLGGGPGGIPTMSEYLRSGPDRDSDDPRGITGALMAQYLMAMLGHRGGFPDMLAGMDGPERGRMGDYVFNQEALDQIITQLMEQSNASRPVPATEDIISNLPREVLEADSPMLQNDCAVCKEQFKLETEDPDEQIVVTLPCKHPFHEPCILPWLKSSGTCPVCRHQLVPQPGHGPPTSGSGGGTSGSPPNNRTSSPGRDNGPGGFFQNLFGSVMGGGSGSSSDNNSSSRHTRSPSDSDVRRSSFSSFRRNSAPNINDSSSRSPNSRPQHDHERHLPGGWDDLD</sequence>
<dbReference type="AlphaFoldDB" id="A0AAW0E564"/>
<keyword evidence="2 4" id="KW-0863">Zinc-finger</keyword>
<evidence type="ECO:0000256" key="3">
    <source>
        <dbReference type="ARBA" id="ARBA00022833"/>
    </source>
</evidence>
<gene>
    <name evidence="7" type="ORF">VNI00_002135</name>
</gene>
<dbReference type="InterPro" id="IPR001841">
    <property type="entry name" value="Znf_RING"/>
</dbReference>
<protein>
    <recommendedName>
        <fullName evidence="6">RING-type domain-containing protein</fullName>
    </recommendedName>
</protein>
<keyword evidence="3" id="KW-0862">Zinc</keyword>
<evidence type="ECO:0000313" key="8">
    <source>
        <dbReference type="Proteomes" id="UP001383192"/>
    </source>
</evidence>
<keyword evidence="8" id="KW-1185">Reference proteome</keyword>
<dbReference type="PROSITE" id="PS50089">
    <property type="entry name" value="ZF_RING_2"/>
    <property type="match status" value="1"/>
</dbReference>
<dbReference type="GO" id="GO:0008270">
    <property type="term" value="F:zinc ion binding"/>
    <property type="evidence" value="ECO:0007669"/>
    <property type="project" value="UniProtKB-KW"/>
</dbReference>
<keyword evidence="1" id="KW-0479">Metal-binding</keyword>
<dbReference type="Gene3D" id="3.30.40.10">
    <property type="entry name" value="Zinc/RING finger domain, C3HC4 (zinc finger)"/>
    <property type="match status" value="1"/>
</dbReference>
<evidence type="ECO:0000313" key="7">
    <source>
        <dbReference type="EMBL" id="KAK7058501.1"/>
    </source>
</evidence>
<proteinExistence type="predicted"/>
<feature type="compositionally biased region" description="Low complexity" evidence="5">
    <location>
        <begin position="361"/>
        <end position="385"/>
    </location>
</feature>
<organism evidence="7 8">
    <name type="scientific">Paramarasmius palmivorus</name>
    <dbReference type="NCBI Taxonomy" id="297713"/>
    <lineage>
        <taxon>Eukaryota</taxon>
        <taxon>Fungi</taxon>
        <taxon>Dikarya</taxon>
        <taxon>Basidiomycota</taxon>
        <taxon>Agaricomycotina</taxon>
        <taxon>Agaricomycetes</taxon>
        <taxon>Agaricomycetidae</taxon>
        <taxon>Agaricales</taxon>
        <taxon>Marasmiineae</taxon>
        <taxon>Marasmiaceae</taxon>
        <taxon>Paramarasmius</taxon>
    </lineage>
</organism>
<comment type="caution">
    <text evidence="7">The sequence shown here is derived from an EMBL/GenBank/DDBJ whole genome shotgun (WGS) entry which is preliminary data.</text>
</comment>
<evidence type="ECO:0000256" key="1">
    <source>
        <dbReference type="ARBA" id="ARBA00022723"/>
    </source>
</evidence>
<dbReference type="SUPFAM" id="SSF57850">
    <property type="entry name" value="RING/U-box"/>
    <property type="match status" value="1"/>
</dbReference>
<feature type="compositionally biased region" description="Basic and acidic residues" evidence="5">
    <location>
        <begin position="138"/>
        <end position="147"/>
    </location>
</feature>
<dbReference type="Proteomes" id="UP001383192">
    <property type="component" value="Unassembled WGS sequence"/>
</dbReference>
<evidence type="ECO:0000256" key="2">
    <source>
        <dbReference type="ARBA" id="ARBA00022771"/>
    </source>
</evidence>
<feature type="compositionally biased region" description="Low complexity" evidence="5">
    <location>
        <begin position="87"/>
        <end position="97"/>
    </location>
</feature>
<reference evidence="7 8" key="1">
    <citation type="submission" date="2024-01" db="EMBL/GenBank/DDBJ databases">
        <title>A draft genome for a cacao thread blight-causing isolate of Paramarasmius palmivorus.</title>
        <authorList>
            <person name="Baruah I.K."/>
            <person name="Bukari Y."/>
            <person name="Amoako-Attah I."/>
            <person name="Meinhardt L.W."/>
            <person name="Bailey B.A."/>
            <person name="Cohen S.P."/>
        </authorList>
    </citation>
    <scope>NUCLEOTIDE SEQUENCE [LARGE SCALE GENOMIC DNA]</scope>
    <source>
        <strain evidence="7 8">GH-12</strain>
    </source>
</reference>
<feature type="compositionally biased region" description="Basic and acidic residues" evidence="5">
    <location>
        <begin position="36"/>
        <end position="53"/>
    </location>
</feature>